<evidence type="ECO:0000256" key="1">
    <source>
        <dbReference type="ARBA" id="ARBA00001946"/>
    </source>
</evidence>
<dbReference type="Gene3D" id="3.30.420.10">
    <property type="entry name" value="Ribonuclease H-like superfamily/Ribonuclease H"/>
    <property type="match status" value="1"/>
</dbReference>
<comment type="cofactor">
    <cofactor evidence="1 9">
        <name>Mg(2+)</name>
        <dbReference type="ChEBI" id="CHEBI:18420"/>
    </cofactor>
</comment>
<evidence type="ECO:0000256" key="8">
    <source>
        <dbReference type="ARBA" id="ARBA00022842"/>
    </source>
</evidence>
<dbReference type="AlphaFoldDB" id="A0ABD2AN84"/>
<dbReference type="InterPro" id="IPR002156">
    <property type="entry name" value="RNaseH_domain"/>
</dbReference>
<evidence type="ECO:0000313" key="13">
    <source>
        <dbReference type="Proteomes" id="UP001607303"/>
    </source>
</evidence>
<dbReference type="SUPFAM" id="SSF55658">
    <property type="entry name" value="L9 N-domain-like"/>
    <property type="match status" value="1"/>
</dbReference>
<evidence type="ECO:0000256" key="6">
    <source>
        <dbReference type="ARBA" id="ARBA00022759"/>
    </source>
</evidence>
<proteinExistence type="inferred from homology"/>
<reference evidence="12 13" key="1">
    <citation type="journal article" date="2024" name="Ann. Entomol. Soc. Am.">
        <title>Genomic analyses of the southern and eastern yellowjacket wasps (Hymenoptera: Vespidae) reveal evolutionary signatures of social life.</title>
        <authorList>
            <person name="Catto M.A."/>
            <person name="Caine P.B."/>
            <person name="Orr S.E."/>
            <person name="Hunt B.G."/>
            <person name="Goodisman M.A.D."/>
        </authorList>
    </citation>
    <scope>NUCLEOTIDE SEQUENCE [LARGE SCALE GENOMIC DNA]</scope>
    <source>
        <strain evidence="12">232</strain>
        <tissue evidence="12">Head and thorax</tissue>
    </source>
</reference>
<comment type="catalytic activity">
    <reaction evidence="9">
        <text>Endonucleolytic cleavage to 5'-phosphomonoester.</text>
        <dbReference type="EC" id="3.1.26.4"/>
    </reaction>
</comment>
<name>A0ABD2AN84_VESMC</name>
<dbReference type="PROSITE" id="PS50879">
    <property type="entry name" value="RNASE_H_1"/>
    <property type="match status" value="1"/>
</dbReference>
<gene>
    <name evidence="12" type="ORF">V1477_019905</name>
</gene>
<dbReference type="FunFam" id="3.30.420.10:FF:000097">
    <property type="entry name" value="Ribonuclease H1"/>
    <property type="match status" value="1"/>
</dbReference>
<dbReference type="InterPro" id="IPR009027">
    <property type="entry name" value="Ribosomal_bL9/RNase_H1_N"/>
</dbReference>
<keyword evidence="8 9" id="KW-0460">Magnesium</keyword>
<evidence type="ECO:0000313" key="12">
    <source>
        <dbReference type="EMBL" id="KAL2721085.1"/>
    </source>
</evidence>
<evidence type="ECO:0000259" key="11">
    <source>
        <dbReference type="PROSITE" id="PS50879"/>
    </source>
</evidence>
<keyword evidence="5 9" id="KW-0479">Metal-binding</keyword>
<evidence type="ECO:0000256" key="5">
    <source>
        <dbReference type="ARBA" id="ARBA00022723"/>
    </source>
</evidence>
<evidence type="ECO:0000256" key="2">
    <source>
        <dbReference type="ARBA" id="ARBA00004065"/>
    </source>
</evidence>
<sequence length="285" mass="32226">MRSNIFNVINYILKMPFYYAVAKGRNPGIYLSWPECQEQVNKFTGSIYKKFSSKLEAEHFIKQCSDSSNVSSSKLIEEKKFGSILDKQKINIQKRSLSPESKRKRSKSKIRKLESAEISSKESHYTTQEKNFTIGNEDYVDVYTDGACSSNGRRGAQAGIGVWFGDNHPLNVSKPVVGRATNNMAEIQAVTVAARQAKKAGIMKLKINTDSKFLINCITNWMPKWKRNGWKTATDKPVINKTELLEMEAALKSIDVKWNHVNGHVGIYGNEMADKLARQGITNYK</sequence>
<dbReference type="InterPro" id="IPR017067">
    <property type="entry name" value="RNase_H1_euk"/>
</dbReference>
<dbReference type="PIRSF" id="PIRSF036852">
    <property type="entry name" value="Ribonuclease_H1_euk"/>
    <property type="match status" value="1"/>
</dbReference>
<dbReference type="FunFam" id="3.40.970.10:FF:000002">
    <property type="entry name" value="Ribonuclease H"/>
    <property type="match status" value="1"/>
</dbReference>
<dbReference type="PANTHER" id="PTHR10642:SF31">
    <property type="entry name" value="RIBONUCLEASE H1"/>
    <property type="match status" value="1"/>
</dbReference>
<dbReference type="InterPro" id="IPR050092">
    <property type="entry name" value="RNase_H"/>
</dbReference>
<accession>A0ABD2AN84</accession>
<comment type="caution">
    <text evidence="12">The sequence shown here is derived from an EMBL/GenBank/DDBJ whole genome shotgun (WGS) entry which is preliminary data.</text>
</comment>
<dbReference type="EMBL" id="JAYRBN010000116">
    <property type="protein sequence ID" value="KAL2721085.1"/>
    <property type="molecule type" value="Genomic_DNA"/>
</dbReference>
<dbReference type="GO" id="GO:0004523">
    <property type="term" value="F:RNA-DNA hybrid ribonuclease activity"/>
    <property type="evidence" value="ECO:0007669"/>
    <property type="project" value="UniProtKB-UniRule"/>
</dbReference>
<dbReference type="Pfam" id="PF01693">
    <property type="entry name" value="Cauli_VI"/>
    <property type="match status" value="1"/>
</dbReference>
<dbReference type="PANTHER" id="PTHR10642">
    <property type="entry name" value="RIBONUCLEASE H1"/>
    <property type="match status" value="1"/>
</dbReference>
<keyword evidence="7 9" id="KW-0378">Hydrolase</keyword>
<feature type="domain" description="RNase H type-1" evidence="11">
    <location>
        <begin position="136"/>
        <end position="282"/>
    </location>
</feature>
<organism evidence="12 13">
    <name type="scientific">Vespula maculifrons</name>
    <name type="common">Eastern yellow jacket</name>
    <name type="synonym">Wasp</name>
    <dbReference type="NCBI Taxonomy" id="7453"/>
    <lineage>
        <taxon>Eukaryota</taxon>
        <taxon>Metazoa</taxon>
        <taxon>Ecdysozoa</taxon>
        <taxon>Arthropoda</taxon>
        <taxon>Hexapoda</taxon>
        <taxon>Insecta</taxon>
        <taxon>Pterygota</taxon>
        <taxon>Neoptera</taxon>
        <taxon>Endopterygota</taxon>
        <taxon>Hymenoptera</taxon>
        <taxon>Apocrita</taxon>
        <taxon>Aculeata</taxon>
        <taxon>Vespoidea</taxon>
        <taxon>Vespidae</taxon>
        <taxon>Vespinae</taxon>
        <taxon>Vespula</taxon>
    </lineage>
</organism>
<dbReference type="EC" id="3.1.26.4" evidence="9"/>
<evidence type="ECO:0000256" key="10">
    <source>
        <dbReference type="SAM" id="MobiDB-lite"/>
    </source>
</evidence>
<evidence type="ECO:0000256" key="4">
    <source>
        <dbReference type="ARBA" id="ARBA00022722"/>
    </source>
</evidence>
<dbReference type="InterPro" id="IPR011320">
    <property type="entry name" value="RNase_H1_N"/>
</dbReference>
<comment type="function">
    <text evidence="2 9">Endonuclease that specifically degrades the RNA of RNA-DNA hybrids.</text>
</comment>
<protein>
    <recommendedName>
        <fullName evidence="9">Ribonuclease H1</fullName>
        <shortName evidence="9">RNase H1</shortName>
        <ecNumber evidence="9">3.1.26.4</ecNumber>
    </recommendedName>
</protein>
<dbReference type="Pfam" id="PF00075">
    <property type="entry name" value="RNase_H"/>
    <property type="match status" value="1"/>
</dbReference>
<dbReference type="GO" id="GO:0000287">
    <property type="term" value="F:magnesium ion binding"/>
    <property type="evidence" value="ECO:0007669"/>
    <property type="project" value="UniProtKB-UniRule"/>
</dbReference>
<keyword evidence="6 9" id="KW-0255">Endonuclease</keyword>
<evidence type="ECO:0000256" key="3">
    <source>
        <dbReference type="ARBA" id="ARBA00005300"/>
    </source>
</evidence>
<evidence type="ECO:0000256" key="9">
    <source>
        <dbReference type="PIRNR" id="PIRNR036852"/>
    </source>
</evidence>
<dbReference type="SUPFAM" id="SSF53098">
    <property type="entry name" value="Ribonuclease H-like"/>
    <property type="match status" value="1"/>
</dbReference>
<dbReference type="InterPro" id="IPR012337">
    <property type="entry name" value="RNaseH-like_sf"/>
</dbReference>
<dbReference type="Proteomes" id="UP001607303">
    <property type="component" value="Unassembled WGS sequence"/>
</dbReference>
<dbReference type="CDD" id="cd09280">
    <property type="entry name" value="RNase_HI_eukaryote_like"/>
    <property type="match status" value="1"/>
</dbReference>
<comment type="similarity">
    <text evidence="3 9">Belongs to the RNase H family.</text>
</comment>
<evidence type="ECO:0000256" key="7">
    <source>
        <dbReference type="ARBA" id="ARBA00022801"/>
    </source>
</evidence>
<dbReference type="GO" id="GO:0003676">
    <property type="term" value="F:nucleic acid binding"/>
    <property type="evidence" value="ECO:0007669"/>
    <property type="project" value="UniProtKB-UniRule"/>
</dbReference>
<dbReference type="InterPro" id="IPR036397">
    <property type="entry name" value="RNaseH_sf"/>
</dbReference>
<dbReference type="InterPro" id="IPR037056">
    <property type="entry name" value="RNase_H1_N_sf"/>
</dbReference>
<keyword evidence="13" id="KW-1185">Reference proteome</keyword>
<keyword evidence="4 9" id="KW-0540">Nuclease</keyword>
<feature type="region of interest" description="Disordered" evidence="10">
    <location>
        <begin position="94"/>
        <end position="115"/>
    </location>
</feature>
<dbReference type="Gene3D" id="3.40.970.10">
    <property type="entry name" value="Ribonuclease H1, N-terminal domain"/>
    <property type="match status" value="1"/>
</dbReference>